<dbReference type="Proteomes" id="UP000499080">
    <property type="component" value="Unassembled WGS sequence"/>
</dbReference>
<keyword evidence="3" id="KW-1185">Reference proteome</keyword>
<sequence>MTRTTRELQPPLQTSTPHSGRTFGPDGFGVHQARLHDSSSMESCFEPGTFRHPDRDLYHQATAASSKSLISSLKERFNQSVKVLNFIY</sequence>
<evidence type="ECO:0000256" key="1">
    <source>
        <dbReference type="SAM" id="MobiDB-lite"/>
    </source>
</evidence>
<evidence type="ECO:0000313" key="2">
    <source>
        <dbReference type="EMBL" id="GBN16842.1"/>
    </source>
</evidence>
<name>A0A4Y2LQG7_ARAVE</name>
<evidence type="ECO:0000313" key="3">
    <source>
        <dbReference type="Proteomes" id="UP000499080"/>
    </source>
</evidence>
<protein>
    <submittedName>
        <fullName evidence="2">Uncharacterized protein</fullName>
    </submittedName>
</protein>
<gene>
    <name evidence="2" type="ORF">AVEN_41136_1</name>
</gene>
<accession>A0A4Y2LQG7</accession>
<feature type="region of interest" description="Disordered" evidence="1">
    <location>
        <begin position="1"/>
        <end position="32"/>
    </location>
</feature>
<proteinExistence type="predicted"/>
<reference evidence="2 3" key="1">
    <citation type="journal article" date="2019" name="Sci. Rep.">
        <title>Orb-weaving spider Araneus ventricosus genome elucidates the spidroin gene catalogue.</title>
        <authorList>
            <person name="Kono N."/>
            <person name="Nakamura H."/>
            <person name="Ohtoshi R."/>
            <person name="Moran D.A.P."/>
            <person name="Shinohara A."/>
            <person name="Yoshida Y."/>
            <person name="Fujiwara M."/>
            <person name="Mori M."/>
            <person name="Tomita M."/>
            <person name="Arakawa K."/>
        </authorList>
    </citation>
    <scope>NUCLEOTIDE SEQUENCE [LARGE SCALE GENOMIC DNA]</scope>
</reference>
<organism evidence="2 3">
    <name type="scientific">Araneus ventricosus</name>
    <name type="common">Orbweaver spider</name>
    <name type="synonym">Epeira ventricosa</name>
    <dbReference type="NCBI Taxonomy" id="182803"/>
    <lineage>
        <taxon>Eukaryota</taxon>
        <taxon>Metazoa</taxon>
        <taxon>Ecdysozoa</taxon>
        <taxon>Arthropoda</taxon>
        <taxon>Chelicerata</taxon>
        <taxon>Arachnida</taxon>
        <taxon>Araneae</taxon>
        <taxon>Araneomorphae</taxon>
        <taxon>Entelegynae</taxon>
        <taxon>Araneoidea</taxon>
        <taxon>Araneidae</taxon>
        <taxon>Araneus</taxon>
    </lineage>
</organism>
<dbReference type="EMBL" id="BGPR01200615">
    <property type="protein sequence ID" value="GBN16842.1"/>
    <property type="molecule type" value="Genomic_DNA"/>
</dbReference>
<comment type="caution">
    <text evidence="2">The sequence shown here is derived from an EMBL/GenBank/DDBJ whole genome shotgun (WGS) entry which is preliminary data.</text>
</comment>
<dbReference type="AlphaFoldDB" id="A0A4Y2LQG7"/>